<dbReference type="EMBL" id="AUSV01000008">
    <property type="protein sequence ID" value="ESP94998.1"/>
    <property type="molecule type" value="Genomic_DNA"/>
</dbReference>
<evidence type="ECO:0000313" key="2">
    <source>
        <dbReference type="EMBL" id="ESP94998.1"/>
    </source>
</evidence>
<reference evidence="2 3" key="1">
    <citation type="submission" date="2013-07" db="EMBL/GenBank/DDBJ databases">
        <title>Draft genome sequence of Pseudoalteromonas luteoviolacea 2ta16.</title>
        <authorList>
            <person name="Allen E.E."/>
            <person name="Azam F."/>
            <person name="Podell S."/>
        </authorList>
    </citation>
    <scope>NUCLEOTIDE SEQUENCE [LARGE SCALE GENOMIC DNA]</scope>
    <source>
        <strain evidence="2 3">2ta16</strain>
    </source>
</reference>
<sequence length="68" mass="7575">MKKATLIALVTLVAMSVSSAIEARTTAYVLCYKTGKVAWSEEHYNPHSVQTAYYRCVDEGGLPKIVYF</sequence>
<dbReference type="Proteomes" id="UP000017820">
    <property type="component" value="Unassembled WGS sequence"/>
</dbReference>
<dbReference type="RefSeq" id="WP_023397518.1">
    <property type="nucleotide sequence ID" value="NZ_AUSV01000008.1"/>
</dbReference>
<dbReference type="AlphaFoldDB" id="V4HYY1"/>
<comment type="caution">
    <text evidence="2">The sequence shown here is derived from an EMBL/GenBank/DDBJ whole genome shotgun (WGS) entry which is preliminary data.</text>
</comment>
<protein>
    <submittedName>
        <fullName evidence="2">Uncharacterized protein</fullName>
    </submittedName>
</protein>
<accession>V4HYY1</accession>
<proteinExistence type="predicted"/>
<name>V4HYY1_PSEL2</name>
<evidence type="ECO:0000256" key="1">
    <source>
        <dbReference type="SAM" id="SignalP"/>
    </source>
</evidence>
<keyword evidence="1" id="KW-0732">Signal</keyword>
<dbReference type="PATRIC" id="fig|1353533.3.peg.554"/>
<organism evidence="2 3">
    <name type="scientific">Pseudoalteromonas luteoviolacea (strain 2ta16)</name>
    <dbReference type="NCBI Taxonomy" id="1353533"/>
    <lineage>
        <taxon>Bacteria</taxon>
        <taxon>Pseudomonadati</taxon>
        <taxon>Pseudomonadota</taxon>
        <taxon>Gammaproteobacteria</taxon>
        <taxon>Alteromonadales</taxon>
        <taxon>Pseudoalteromonadaceae</taxon>
        <taxon>Pseudoalteromonas</taxon>
    </lineage>
</organism>
<evidence type="ECO:0000313" key="3">
    <source>
        <dbReference type="Proteomes" id="UP000017820"/>
    </source>
</evidence>
<feature type="signal peptide" evidence="1">
    <location>
        <begin position="1"/>
        <end position="23"/>
    </location>
</feature>
<feature type="chain" id="PRO_5004720532" evidence="1">
    <location>
        <begin position="24"/>
        <end position="68"/>
    </location>
</feature>
<dbReference type="GeneID" id="29921250"/>
<gene>
    <name evidence="2" type="ORF">PL2TA16_04554</name>
</gene>